<dbReference type="InterPro" id="IPR006140">
    <property type="entry name" value="D-isomer_DH_NAD-bd"/>
</dbReference>
<dbReference type="GO" id="GO:0051287">
    <property type="term" value="F:NAD binding"/>
    <property type="evidence" value="ECO:0007669"/>
    <property type="project" value="InterPro"/>
</dbReference>
<sequence length="312" mass="34037">MRVFVTRTLPGKALERLKERGLEVEVHEGLFLPREELLRKVEGVHGLIPTVEDRIDAEVMDRAGKSLKVIACYSVGVDHVDLEAAQRRGIRVTHTPDALTEATADLTLALLLAVARRVVEGVDLAREGQWRAWHPELLLGLDLEGLTLGLVGMGRIGQAVAKRALAFGMRVVYTSRTPKPLPYPFLPLEDLLATADIVSLHAPLTPETFRLLNRERLFAMKPGSLLINTARGALVDTEALVEALKGHLFGAGLDVTDPEPLPKGHPLYALKNAVITPHIGSAGRRTRERMAEVAVANLLAVLEGREPPNPVV</sequence>
<dbReference type="InterPro" id="IPR006139">
    <property type="entry name" value="D-isomer_2_OHA_DH_cat_dom"/>
</dbReference>
<gene>
    <name evidence="7" type="ORF">A0O31_01945</name>
</gene>
<dbReference type="Pfam" id="PF02826">
    <property type="entry name" value="2-Hacid_dh_C"/>
    <property type="match status" value="1"/>
</dbReference>
<proteinExistence type="inferred from homology"/>
<accession>A0A1J0LVG7</accession>
<evidence type="ECO:0000256" key="4">
    <source>
        <dbReference type="RuleBase" id="RU003719"/>
    </source>
</evidence>
<evidence type="ECO:0000256" key="3">
    <source>
        <dbReference type="ARBA" id="ARBA00023027"/>
    </source>
</evidence>
<dbReference type="GO" id="GO:0005829">
    <property type="term" value="C:cytosol"/>
    <property type="evidence" value="ECO:0007669"/>
    <property type="project" value="TreeGrafter"/>
</dbReference>
<reference evidence="8" key="1">
    <citation type="submission" date="2016-06" db="EMBL/GenBank/DDBJ databases">
        <title>Whole genome sequencing of Thermus brockianus strain GE-1.</title>
        <authorList>
            <person name="Schaefers C."/>
            <person name="Blank S."/>
            <person name="Wiebusch S."/>
            <person name="Elleuche S."/>
            <person name="Antranikian G."/>
        </authorList>
    </citation>
    <scope>NUCLEOTIDE SEQUENCE [LARGE SCALE GENOMIC DNA]</scope>
    <source>
        <strain evidence="8">GE-1</strain>
    </source>
</reference>
<evidence type="ECO:0000313" key="8">
    <source>
        <dbReference type="Proteomes" id="UP000182993"/>
    </source>
</evidence>
<evidence type="ECO:0000256" key="1">
    <source>
        <dbReference type="ARBA" id="ARBA00005854"/>
    </source>
</evidence>
<dbReference type="OrthoDB" id="9805416at2"/>
<dbReference type="SUPFAM" id="SSF52283">
    <property type="entry name" value="Formate/glycerate dehydrogenase catalytic domain-like"/>
    <property type="match status" value="1"/>
</dbReference>
<keyword evidence="3" id="KW-0520">NAD</keyword>
<dbReference type="STRING" id="56956.A0O31_01945"/>
<dbReference type="PANTHER" id="PTHR10996:SF277">
    <property type="entry name" value="GLYOXYLATE REDUCTASE_HYDROXYPYRUVATE REDUCTASE"/>
    <property type="match status" value="1"/>
</dbReference>
<dbReference type="Proteomes" id="UP000182993">
    <property type="component" value="Chromosome"/>
</dbReference>
<dbReference type="InterPro" id="IPR050223">
    <property type="entry name" value="D-isomer_2-hydroxyacid_DH"/>
</dbReference>
<dbReference type="AlphaFoldDB" id="A0A1J0LVG7"/>
<comment type="similarity">
    <text evidence="1 4">Belongs to the D-isomer specific 2-hydroxyacid dehydrogenase family.</text>
</comment>
<dbReference type="SUPFAM" id="SSF51735">
    <property type="entry name" value="NAD(P)-binding Rossmann-fold domains"/>
    <property type="match status" value="1"/>
</dbReference>
<feature type="domain" description="D-isomer specific 2-hydroxyacid dehydrogenase NAD-binding" evidence="6">
    <location>
        <begin position="108"/>
        <end position="280"/>
    </location>
</feature>
<dbReference type="PANTHER" id="PTHR10996">
    <property type="entry name" value="2-HYDROXYACID DEHYDROGENASE-RELATED"/>
    <property type="match status" value="1"/>
</dbReference>
<dbReference type="Pfam" id="PF00389">
    <property type="entry name" value="2-Hacid_dh"/>
    <property type="match status" value="1"/>
</dbReference>
<dbReference type="CDD" id="cd05301">
    <property type="entry name" value="GDH"/>
    <property type="match status" value="1"/>
</dbReference>
<dbReference type="KEGG" id="tbc:A0O31_01945"/>
<dbReference type="GO" id="GO:0016618">
    <property type="term" value="F:hydroxypyruvate reductase [NAD(P)H] activity"/>
    <property type="evidence" value="ECO:0007669"/>
    <property type="project" value="TreeGrafter"/>
</dbReference>
<organism evidence="7 8">
    <name type="scientific">Thermus brockianus</name>
    <dbReference type="NCBI Taxonomy" id="56956"/>
    <lineage>
        <taxon>Bacteria</taxon>
        <taxon>Thermotogati</taxon>
        <taxon>Deinococcota</taxon>
        <taxon>Deinococci</taxon>
        <taxon>Thermales</taxon>
        <taxon>Thermaceae</taxon>
        <taxon>Thermus</taxon>
    </lineage>
</organism>
<dbReference type="RefSeq" id="WP_071677631.1">
    <property type="nucleotide sequence ID" value="NZ_CP016312.1"/>
</dbReference>
<protein>
    <submittedName>
        <fullName evidence="7">Glycerate dehydrogenase/glyoxylate reductase</fullName>
    </submittedName>
</protein>
<dbReference type="PROSITE" id="PS00671">
    <property type="entry name" value="D_2_HYDROXYACID_DH_3"/>
    <property type="match status" value="1"/>
</dbReference>
<dbReference type="GO" id="GO:0030267">
    <property type="term" value="F:glyoxylate reductase (NADPH) activity"/>
    <property type="evidence" value="ECO:0007669"/>
    <property type="project" value="TreeGrafter"/>
</dbReference>
<evidence type="ECO:0000256" key="2">
    <source>
        <dbReference type="ARBA" id="ARBA00023002"/>
    </source>
</evidence>
<keyword evidence="2 4" id="KW-0560">Oxidoreductase</keyword>
<name>A0A1J0LVG7_THEBO</name>
<dbReference type="Gene3D" id="3.40.50.720">
    <property type="entry name" value="NAD(P)-binding Rossmann-like Domain"/>
    <property type="match status" value="2"/>
</dbReference>
<dbReference type="FunFam" id="3.40.50.720:FF:000203">
    <property type="entry name" value="D-3-phosphoglycerate dehydrogenase (SerA)"/>
    <property type="match status" value="1"/>
</dbReference>
<evidence type="ECO:0000313" key="7">
    <source>
        <dbReference type="EMBL" id="APD10020.1"/>
    </source>
</evidence>
<evidence type="ECO:0000259" key="6">
    <source>
        <dbReference type="Pfam" id="PF02826"/>
    </source>
</evidence>
<evidence type="ECO:0000259" key="5">
    <source>
        <dbReference type="Pfam" id="PF00389"/>
    </source>
</evidence>
<dbReference type="PROSITE" id="PS00670">
    <property type="entry name" value="D_2_HYDROXYACID_DH_2"/>
    <property type="match status" value="1"/>
</dbReference>
<dbReference type="EMBL" id="CP016312">
    <property type="protein sequence ID" value="APD10020.1"/>
    <property type="molecule type" value="Genomic_DNA"/>
</dbReference>
<feature type="domain" description="D-isomer specific 2-hydroxyacid dehydrogenase catalytic" evidence="5">
    <location>
        <begin position="3"/>
        <end position="311"/>
    </location>
</feature>
<dbReference type="InterPro" id="IPR029753">
    <property type="entry name" value="D-isomer_DH_CS"/>
</dbReference>
<dbReference type="InterPro" id="IPR036291">
    <property type="entry name" value="NAD(P)-bd_dom_sf"/>
</dbReference>